<gene>
    <name evidence="2" type="ORF">H0235_002704</name>
</gene>
<protein>
    <submittedName>
        <fullName evidence="2">Uncharacterized protein</fullName>
    </submittedName>
</protein>
<organism evidence="2 3">
    <name type="scientific">Vespula pensylvanica</name>
    <name type="common">Western yellow jacket</name>
    <name type="synonym">Wasp</name>
    <dbReference type="NCBI Taxonomy" id="30213"/>
    <lineage>
        <taxon>Eukaryota</taxon>
        <taxon>Metazoa</taxon>
        <taxon>Ecdysozoa</taxon>
        <taxon>Arthropoda</taxon>
        <taxon>Hexapoda</taxon>
        <taxon>Insecta</taxon>
        <taxon>Pterygota</taxon>
        <taxon>Neoptera</taxon>
        <taxon>Endopterygota</taxon>
        <taxon>Hymenoptera</taxon>
        <taxon>Apocrita</taxon>
        <taxon>Aculeata</taxon>
        <taxon>Vespoidea</taxon>
        <taxon>Vespidae</taxon>
        <taxon>Vespinae</taxon>
        <taxon>Vespula</taxon>
    </lineage>
</organism>
<dbReference type="AlphaFoldDB" id="A0A834UE87"/>
<proteinExistence type="predicted"/>
<accession>A0A834UE87</accession>
<feature type="region of interest" description="Disordered" evidence="1">
    <location>
        <begin position="1"/>
        <end position="33"/>
    </location>
</feature>
<comment type="caution">
    <text evidence="2">The sequence shown here is derived from an EMBL/GenBank/DDBJ whole genome shotgun (WGS) entry which is preliminary data.</text>
</comment>
<dbReference type="EMBL" id="JACSDY010000002">
    <property type="protein sequence ID" value="KAF7434513.1"/>
    <property type="molecule type" value="Genomic_DNA"/>
</dbReference>
<keyword evidence="3" id="KW-1185">Reference proteome</keyword>
<dbReference type="Proteomes" id="UP000600918">
    <property type="component" value="Unassembled WGS sequence"/>
</dbReference>
<feature type="compositionally biased region" description="Basic and acidic residues" evidence="1">
    <location>
        <begin position="13"/>
        <end position="33"/>
    </location>
</feature>
<sequence length="87" mass="9854">MPETKCTCPIDSTRADEPNDDGQPSKRDLEKPTQAKMIWIGESIDSKLLTRVPCQYLQSTSNSVIKNQKEIETHQRVVQLKLTSLNP</sequence>
<evidence type="ECO:0000313" key="3">
    <source>
        <dbReference type="Proteomes" id="UP000600918"/>
    </source>
</evidence>
<name>A0A834UE87_VESPE</name>
<evidence type="ECO:0000313" key="2">
    <source>
        <dbReference type="EMBL" id="KAF7434513.1"/>
    </source>
</evidence>
<evidence type="ECO:0000256" key="1">
    <source>
        <dbReference type="SAM" id="MobiDB-lite"/>
    </source>
</evidence>
<reference evidence="2" key="1">
    <citation type="journal article" date="2020" name="G3 (Bethesda)">
        <title>High-Quality Assemblies for Three Invasive Social Wasps from the &lt;i&gt;Vespula&lt;/i&gt; Genus.</title>
        <authorList>
            <person name="Harrop T.W.R."/>
            <person name="Guhlin J."/>
            <person name="McLaughlin G.M."/>
            <person name="Permina E."/>
            <person name="Stockwell P."/>
            <person name="Gilligan J."/>
            <person name="Le Lec M.F."/>
            <person name="Gruber M.A.M."/>
            <person name="Quinn O."/>
            <person name="Lovegrove M."/>
            <person name="Duncan E.J."/>
            <person name="Remnant E.J."/>
            <person name="Van Eeckhoven J."/>
            <person name="Graham B."/>
            <person name="Knapp R.A."/>
            <person name="Langford K.W."/>
            <person name="Kronenberg Z."/>
            <person name="Press M.O."/>
            <person name="Eacker S.M."/>
            <person name="Wilson-Rankin E.E."/>
            <person name="Purcell J."/>
            <person name="Lester P.J."/>
            <person name="Dearden P.K."/>
        </authorList>
    </citation>
    <scope>NUCLEOTIDE SEQUENCE</scope>
    <source>
        <strain evidence="2">Volc-1</strain>
    </source>
</reference>